<dbReference type="GO" id="GO:0070403">
    <property type="term" value="F:NAD+ binding"/>
    <property type="evidence" value="ECO:0007669"/>
    <property type="project" value="InterPro"/>
</dbReference>
<gene>
    <name evidence="14" type="ORF">UFOPK3167_00916</name>
</gene>
<evidence type="ECO:0000256" key="2">
    <source>
        <dbReference type="ARBA" id="ARBA00004323"/>
    </source>
</evidence>
<dbReference type="PANTHER" id="PTHR43078">
    <property type="entry name" value="UDP-GLUCURONIC ACID DECARBOXYLASE-RELATED"/>
    <property type="match status" value="1"/>
</dbReference>
<dbReference type="GO" id="GO:0032580">
    <property type="term" value="C:Golgi cisterna membrane"/>
    <property type="evidence" value="ECO:0007669"/>
    <property type="project" value="UniProtKB-SubCell"/>
</dbReference>
<comment type="cofactor">
    <cofactor evidence="1">
        <name>NAD(+)</name>
        <dbReference type="ChEBI" id="CHEBI:57540"/>
    </cofactor>
</comment>
<keyword evidence="9" id="KW-0472">Membrane</keyword>
<dbReference type="EMBL" id="CAFABF010000046">
    <property type="protein sequence ID" value="CAB4830050.1"/>
    <property type="molecule type" value="Genomic_DNA"/>
</dbReference>
<dbReference type="AlphaFoldDB" id="A0A6J7AC11"/>
<evidence type="ECO:0000256" key="1">
    <source>
        <dbReference type="ARBA" id="ARBA00001911"/>
    </source>
</evidence>
<evidence type="ECO:0000259" key="13">
    <source>
        <dbReference type="Pfam" id="PF01370"/>
    </source>
</evidence>
<dbReference type="UniPathway" id="UPA00796">
    <property type="reaction ID" value="UER00771"/>
</dbReference>
<keyword evidence="8" id="KW-0333">Golgi apparatus</keyword>
<evidence type="ECO:0000256" key="4">
    <source>
        <dbReference type="ARBA" id="ARBA00022793"/>
    </source>
</evidence>
<reference evidence="14" key="1">
    <citation type="submission" date="2020-05" db="EMBL/GenBank/DDBJ databases">
        <authorList>
            <person name="Chiriac C."/>
            <person name="Salcher M."/>
            <person name="Ghai R."/>
            <person name="Kavagutti S V."/>
        </authorList>
    </citation>
    <scope>NUCLEOTIDE SEQUENCE</scope>
</reference>
<keyword evidence="5" id="KW-0735">Signal-anchor</keyword>
<protein>
    <submittedName>
        <fullName evidence="14">Unannotated protein</fullName>
    </submittedName>
</protein>
<dbReference type="PANTHER" id="PTHR43078:SF6">
    <property type="entry name" value="UDP-GLUCURONIC ACID DECARBOXYLASE 1"/>
    <property type="match status" value="1"/>
</dbReference>
<keyword evidence="4" id="KW-0210">Decarboxylase</keyword>
<keyword evidence="6" id="KW-1133">Transmembrane helix</keyword>
<dbReference type="GO" id="GO:0048040">
    <property type="term" value="F:UDP-glucuronate decarboxylase activity"/>
    <property type="evidence" value="ECO:0007669"/>
    <property type="project" value="TreeGrafter"/>
</dbReference>
<evidence type="ECO:0000256" key="3">
    <source>
        <dbReference type="ARBA" id="ARBA00022692"/>
    </source>
</evidence>
<comment type="subcellular location">
    <subcellularLocation>
        <location evidence="2">Golgi apparatus membrane</location>
        <topology evidence="2">Single-pass type II membrane protein</topology>
    </subcellularLocation>
    <subcellularLocation>
        <location evidence="12">Golgi apparatus</location>
        <location evidence="12">Golgi stack membrane</location>
    </subcellularLocation>
</comment>
<keyword evidence="10" id="KW-0325">Glycoprotein</keyword>
<dbReference type="Gene3D" id="3.40.50.720">
    <property type="entry name" value="NAD(P)-binding Rossmann-like Domain"/>
    <property type="match status" value="1"/>
</dbReference>
<dbReference type="SUPFAM" id="SSF51735">
    <property type="entry name" value="NAD(P)-binding Rossmann-fold domains"/>
    <property type="match status" value="1"/>
</dbReference>
<evidence type="ECO:0000256" key="7">
    <source>
        <dbReference type="ARBA" id="ARBA00023027"/>
    </source>
</evidence>
<feature type="domain" description="NAD-dependent epimerase/dehydratase" evidence="13">
    <location>
        <begin position="3"/>
        <end position="238"/>
    </location>
</feature>
<dbReference type="InterPro" id="IPR001509">
    <property type="entry name" value="Epimerase_deHydtase"/>
</dbReference>
<dbReference type="GO" id="GO:0000139">
    <property type="term" value="C:Golgi membrane"/>
    <property type="evidence" value="ECO:0007669"/>
    <property type="project" value="UniProtKB-SubCell"/>
</dbReference>
<dbReference type="CDD" id="cd05230">
    <property type="entry name" value="UGD_SDR_e"/>
    <property type="match status" value="1"/>
</dbReference>
<sequence length="310" mass="34793">MKILVTGAAGFLGSHFCESLLNSGHIVVGVDDFSTGSRANIEILLKSNVFEFIEHDIREKINIKCDAIVNLACPASPVHYQSNPIRTIETTFIGTNNLLKLALKSSARFLQASTSEVYGDPLTSPQRESDWGNVNPIGIRACYDEGKRAAETLCFDYRRMHGLDIRVMRIFNTYGPRMAEHDGRVVSNFIVQALKGEDITIYGDGLQSRSFCYVSDLITGAYQFLVRDETLGHPLNLGNDHEFYIRDLADMVIKKTNSKSKIVYRPLPQDDPKKRRPDLTLANKYLGYSPKVELNEGISITIDYFTKLLS</sequence>
<dbReference type="GO" id="GO:0033320">
    <property type="term" value="P:UDP-D-xylose biosynthetic process"/>
    <property type="evidence" value="ECO:0007669"/>
    <property type="project" value="UniProtKB-UniPathway"/>
</dbReference>
<keyword evidence="11" id="KW-0456">Lyase</keyword>
<evidence type="ECO:0000313" key="14">
    <source>
        <dbReference type="EMBL" id="CAB4830050.1"/>
    </source>
</evidence>
<dbReference type="InterPro" id="IPR044516">
    <property type="entry name" value="UXS-like"/>
</dbReference>
<dbReference type="FunFam" id="3.40.50.720:FF:000065">
    <property type="entry name" value="UDP-glucuronic acid decarboxylase 1"/>
    <property type="match status" value="1"/>
</dbReference>
<evidence type="ECO:0000256" key="8">
    <source>
        <dbReference type="ARBA" id="ARBA00023034"/>
    </source>
</evidence>
<dbReference type="GO" id="GO:0042732">
    <property type="term" value="P:D-xylose metabolic process"/>
    <property type="evidence" value="ECO:0007669"/>
    <property type="project" value="InterPro"/>
</dbReference>
<evidence type="ECO:0000256" key="10">
    <source>
        <dbReference type="ARBA" id="ARBA00023180"/>
    </source>
</evidence>
<evidence type="ECO:0000256" key="9">
    <source>
        <dbReference type="ARBA" id="ARBA00023136"/>
    </source>
</evidence>
<evidence type="ECO:0000256" key="12">
    <source>
        <dbReference type="ARBA" id="ARBA00037859"/>
    </source>
</evidence>
<name>A0A6J7AC11_9ZZZZ</name>
<accession>A0A6J7AC11</accession>
<dbReference type="Pfam" id="PF01370">
    <property type="entry name" value="Epimerase"/>
    <property type="match status" value="1"/>
</dbReference>
<proteinExistence type="predicted"/>
<evidence type="ECO:0000256" key="11">
    <source>
        <dbReference type="ARBA" id="ARBA00023239"/>
    </source>
</evidence>
<dbReference type="InterPro" id="IPR036291">
    <property type="entry name" value="NAD(P)-bd_dom_sf"/>
</dbReference>
<keyword evidence="7" id="KW-0520">NAD</keyword>
<evidence type="ECO:0000256" key="6">
    <source>
        <dbReference type="ARBA" id="ARBA00022989"/>
    </source>
</evidence>
<keyword evidence="3" id="KW-0812">Transmembrane</keyword>
<evidence type="ECO:0000256" key="5">
    <source>
        <dbReference type="ARBA" id="ARBA00022968"/>
    </source>
</evidence>
<organism evidence="14">
    <name type="scientific">freshwater metagenome</name>
    <dbReference type="NCBI Taxonomy" id="449393"/>
    <lineage>
        <taxon>unclassified sequences</taxon>
        <taxon>metagenomes</taxon>
        <taxon>ecological metagenomes</taxon>
    </lineage>
</organism>